<dbReference type="Proteomes" id="UP000245119">
    <property type="component" value="Linkage Group LG14"/>
</dbReference>
<evidence type="ECO:0008006" key="3">
    <source>
        <dbReference type="Google" id="ProtNLM"/>
    </source>
</evidence>
<reference evidence="1 2" key="1">
    <citation type="submission" date="2018-04" db="EMBL/GenBank/DDBJ databases">
        <title>The genome of golden apple snail Pomacea canaliculata provides insight into stress tolerance and invasive adaptation.</title>
        <authorList>
            <person name="Liu C."/>
            <person name="Liu B."/>
            <person name="Ren Y."/>
            <person name="Zhang Y."/>
            <person name="Wang H."/>
            <person name="Li S."/>
            <person name="Jiang F."/>
            <person name="Yin L."/>
            <person name="Zhang G."/>
            <person name="Qian W."/>
            <person name="Fan W."/>
        </authorList>
    </citation>
    <scope>NUCLEOTIDE SEQUENCE [LARGE SCALE GENOMIC DNA]</scope>
    <source>
        <strain evidence="1">SZHN2017</strain>
        <tissue evidence="1">Muscle</tissue>
    </source>
</reference>
<evidence type="ECO:0000313" key="2">
    <source>
        <dbReference type="Proteomes" id="UP000245119"/>
    </source>
</evidence>
<accession>A0A2T7NB94</accession>
<dbReference type="OMA" id="CELLRYD"/>
<keyword evidence="2" id="KW-1185">Reference proteome</keyword>
<dbReference type="AlphaFoldDB" id="A0A2T7NB94"/>
<name>A0A2T7NB94_POMCA</name>
<gene>
    <name evidence="1" type="ORF">C0Q70_20993</name>
</gene>
<sequence length="137" mass="15606">MRLSEHNARPDGAMLTCPRPIPGRYVIVFKPANHFLAICELKVYGERSRSSGFYKLVYHHTRAIVPTMSSSSASTLVACAIQCERVSLCFAFNFLKISNGASVTCELLRYDTFQMFQDLIPMIQQKVNWTVYFLTIE</sequence>
<evidence type="ECO:0000313" key="1">
    <source>
        <dbReference type="EMBL" id="PVD18444.1"/>
    </source>
</evidence>
<dbReference type="Gene3D" id="2.60.120.260">
    <property type="entry name" value="Galactose-binding domain-like"/>
    <property type="match status" value="1"/>
</dbReference>
<proteinExistence type="predicted"/>
<organism evidence="1 2">
    <name type="scientific">Pomacea canaliculata</name>
    <name type="common">Golden apple snail</name>
    <dbReference type="NCBI Taxonomy" id="400727"/>
    <lineage>
        <taxon>Eukaryota</taxon>
        <taxon>Metazoa</taxon>
        <taxon>Spiralia</taxon>
        <taxon>Lophotrochozoa</taxon>
        <taxon>Mollusca</taxon>
        <taxon>Gastropoda</taxon>
        <taxon>Caenogastropoda</taxon>
        <taxon>Architaenioglossa</taxon>
        <taxon>Ampullarioidea</taxon>
        <taxon>Ampullariidae</taxon>
        <taxon>Pomacea</taxon>
    </lineage>
</organism>
<protein>
    <recommendedName>
        <fullName evidence="3">Apple domain-containing protein</fullName>
    </recommendedName>
</protein>
<comment type="caution">
    <text evidence="1">The sequence shown here is derived from an EMBL/GenBank/DDBJ whole genome shotgun (WGS) entry which is preliminary data.</text>
</comment>
<dbReference type="EMBL" id="PZQS01000014">
    <property type="protein sequence ID" value="PVD18444.1"/>
    <property type="molecule type" value="Genomic_DNA"/>
</dbReference>